<dbReference type="InterPro" id="IPR018303">
    <property type="entry name" value="ATPase_P-typ_P_site"/>
</dbReference>
<dbReference type="SFLD" id="SFLDG00002">
    <property type="entry name" value="C1.7:_P-type_atpase_like"/>
    <property type="match status" value="1"/>
</dbReference>
<evidence type="ECO:0000313" key="13">
    <source>
        <dbReference type="EMBL" id="PWN90291.1"/>
    </source>
</evidence>
<feature type="transmembrane region" description="Helical" evidence="11">
    <location>
        <begin position="966"/>
        <end position="987"/>
    </location>
</feature>
<feature type="compositionally biased region" description="Low complexity" evidence="10">
    <location>
        <begin position="78"/>
        <end position="92"/>
    </location>
</feature>
<evidence type="ECO:0000256" key="3">
    <source>
        <dbReference type="ARBA" id="ARBA00022692"/>
    </source>
</evidence>
<dbReference type="InterPro" id="IPR006068">
    <property type="entry name" value="ATPase_P-typ_cation-transptr_C"/>
</dbReference>
<dbReference type="Gene3D" id="2.70.150.10">
    <property type="entry name" value="Calcium-transporting ATPase, cytoplasmic transduction domain A"/>
    <property type="match status" value="1"/>
</dbReference>
<comment type="subcellular location">
    <subcellularLocation>
        <location evidence="1">Endomembrane system</location>
        <topology evidence="1">Multi-pass membrane protein</topology>
    </subcellularLocation>
</comment>
<dbReference type="InterPro" id="IPR036412">
    <property type="entry name" value="HAD-like_sf"/>
</dbReference>
<dbReference type="InterPro" id="IPR023299">
    <property type="entry name" value="ATPase_P-typ_cyto_dom_N"/>
</dbReference>
<dbReference type="SUPFAM" id="SSF81660">
    <property type="entry name" value="Metal cation-transporting ATPase, ATP-binding domain N"/>
    <property type="match status" value="1"/>
</dbReference>
<dbReference type="GO" id="GO:0030001">
    <property type="term" value="P:metal ion transport"/>
    <property type="evidence" value="ECO:0007669"/>
    <property type="project" value="UniProtKB-ARBA"/>
</dbReference>
<feature type="transmembrane region" description="Helical" evidence="11">
    <location>
        <begin position="1057"/>
        <end position="1079"/>
    </location>
</feature>
<dbReference type="SUPFAM" id="SSF81653">
    <property type="entry name" value="Calcium ATPase, transduction domain A"/>
    <property type="match status" value="1"/>
</dbReference>
<feature type="transmembrane region" description="Helical" evidence="11">
    <location>
        <begin position="1099"/>
        <end position="1120"/>
    </location>
</feature>
<feature type="transmembrane region" description="Helical" evidence="11">
    <location>
        <begin position="220"/>
        <end position="239"/>
    </location>
</feature>
<evidence type="ECO:0000256" key="1">
    <source>
        <dbReference type="ARBA" id="ARBA00004127"/>
    </source>
</evidence>
<keyword evidence="2" id="KW-0597">Phosphoprotein</keyword>
<dbReference type="NCBIfam" id="TIGR01494">
    <property type="entry name" value="ATPase_P-type"/>
    <property type="match status" value="2"/>
</dbReference>
<dbReference type="Pfam" id="PF08282">
    <property type="entry name" value="Hydrolase_3"/>
    <property type="match status" value="1"/>
</dbReference>
<dbReference type="InterPro" id="IPR023298">
    <property type="entry name" value="ATPase_P-typ_TM_dom_sf"/>
</dbReference>
<dbReference type="InterPro" id="IPR008250">
    <property type="entry name" value="ATPase_P-typ_transduc_dom_A_sf"/>
</dbReference>
<dbReference type="Pfam" id="PF13246">
    <property type="entry name" value="Cation_ATPase"/>
    <property type="match status" value="1"/>
</dbReference>
<dbReference type="GO" id="GO:0012505">
    <property type="term" value="C:endomembrane system"/>
    <property type="evidence" value="ECO:0007669"/>
    <property type="project" value="UniProtKB-SubCell"/>
</dbReference>
<feature type="region of interest" description="Disordered" evidence="10">
    <location>
        <begin position="73"/>
        <end position="108"/>
    </location>
</feature>
<dbReference type="GO" id="GO:0016020">
    <property type="term" value="C:membrane"/>
    <property type="evidence" value="ECO:0007669"/>
    <property type="project" value="InterPro"/>
</dbReference>
<dbReference type="Pfam" id="PF00690">
    <property type="entry name" value="Cation_ATPase_N"/>
    <property type="match status" value="1"/>
</dbReference>
<evidence type="ECO:0000256" key="5">
    <source>
        <dbReference type="ARBA" id="ARBA00022840"/>
    </source>
</evidence>
<evidence type="ECO:0000256" key="11">
    <source>
        <dbReference type="SAM" id="Phobius"/>
    </source>
</evidence>
<evidence type="ECO:0000256" key="4">
    <source>
        <dbReference type="ARBA" id="ARBA00022741"/>
    </source>
</evidence>
<feature type="transmembrane region" description="Helical" evidence="11">
    <location>
        <begin position="439"/>
        <end position="462"/>
    </location>
</feature>
<keyword evidence="3 11" id="KW-0812">Transmembrane</keyword>
<reference evidence="13 14" key="1">
    <citation type="journal article" date="2018" name="Mol. Biol. Evol.">
        <title>Broad Genomic Sampling Reveals a Smut Pathogenic Ancestry of the Fungal Clade Ustilaginomycotina.</title>
        <authorList>
            <person name="Kijpornyongpan T."/>
            <person name="Mondo S.J."/>
            <person name="Barry K."/>
            <person name="Sandor L."/>
            <person name="Lee J."/>
            <person name="Lipzen A."/>
            <person name="Pangilinan J."/>
            <person name="LaButti K."/>
            <person name="Hainaut M."/>
            <person name="Henrissat B."/>
            <person name="Grigoriev I.V."/>
            <person name="Spatafora J.W."/>
            <person name="Aime M.C."/>
        </authorList>
    </citation>
    <scope>NUCLEOTIDE SEQUENCE [LARGE SCALE GENOMIC DNA]</scope>
    <source>
        <strain evidence="13 14">MCA 4198</strain>
    </source>
</reference>
<dbReference type="OrthoDB" id="3352408at2759"/>
<dbReference type="EMBL" id="KZ819636">
    <property type="protein sequence ID" value="PWN90291.1"/>
    <property type="molecule type" value="Genomic_DNA"/>
</dbReference>
<feature type="transmembrane region" description="Helical" evidence="11">
    <location>
        <begin position="196"/>
        <end position="214"/>
    </location>
</feature>
<dbReference type="GO" id="GO:0005524">
    <property type="term" value="F:ATP binding"/>
    <property type="evidence" value="ECO:0007669"/>
    <property type="project" value="UniProtKB-KW"/>
</dbReference>
<dbReference type="SMART" id="SM00831">
    <property type="entry name" value="Cation_ATPase_N"/>
    <property type="match status" value="1"/>
</dbReference>
<dbReference type="FunFam" id="2.70.150.10:FF:000160">
    <property type="entry name" value="Sarcoplasmic/endoplasmic reticulum calcium ATPase 1"/>
    <property type="match status" value="1"/>
</dbReference>
<gene>
    <name evidence="13" type="ORF">FA10DRAFT_279465</name>
</gene>
<dbReference type="InterPro" id="IPR059000">
    <property type="entry name" value="ATPase_P-type_domA"/>
</dbReference>
<dbReference type="InterPro" id="IPR044492">
    <property type="entry name" value="P_typ_ATPase_HD_dom"/>
</dbReference>
<feature type="compositionally biased region" description="Low complexity" evidence="10">
    <location>
        <begin position="7"/>
        <end position="18"/>
    </location>
</feature>
<dbReference type="Proteomes" id="UP000245768">
    <property type="component" value="Unassembled WGS sequence"/>
</dbReference>
<keyword evidence="7" id="KW-1278">Translocase</keyword>
<dbReference type="InParanoid" id="A0A316YM66"/>
<protein>
    <submittedName>
        <fullName evidence="13">Na+ or K+ P-type ATPase</fullName>
    </submittedName>
</protein>
<feature type="transmembrane region" description="Helical" evidence="11">
    <location>
        <begin position="934"/>
        <end position="954"/>
    </location>
</feature>
<dbReference type="SUPFAM" id="SSF56784">
    <property type="entry name" value="HAD-like"/>
    <property type="match status" value="1"/>
</dbReference>
<organism evidence="13 14">
    <name type="scientific">Acaromyces ingoldii</name>
    <dbReference type="NCBI Taxonomy" id="215250"/>
    <lineage>
        <taxon>Eukaryota</taxon>
        <taxon>Fungi</taxon>
        <taxon>Dikarya</taxon>
        <taxon>Basidiomycota</taxon>
        <taxon>Ustilaginomycotina</taxon>
        <taxon>Exobasidiomycetes</taxon>
        <taxon>Exobasidiales</taxon>
        <taxon>Cryptobasidiaceae</taxon>
        <taxon>Acaromyces</taxon>
    </lineage>
</organism>
<dbReference type="Gene3D" id="1.20.1110.10">
    <property type="entry name" value="Calcium-transporting ATPase, transmembrane domain"/>
    <property type="match status" value="2"/>
</dbReference>
<dbReference type="PROSITE" id="PS00154">
    <property type="entry name" value="ATPASE_E1_E2"/>
    <property type="match status" value="1"/>
</dbReference>
<dbReference type="SFLD" id="SFLDF00027">
    <property type="entry name" value="p-type_atpase"/>
    <property type="match status" value="1"/>
</dbReference>
<feature type="region of interest" description="Disordered" evidence="10">
    <location>
        <begin position="1"/>
        <end position="50"/>
    </location>
</feature>
<keyword evidence="9 11" id="KW-0472">Membrane</keyword>
<evidence type="ECO:0000256" key="9">
    <source>
        <dbReference type="ARBA" id="ARBA00023136"/>
    </source>
</evidence>
<evidence type="ECO:0000256" key="2">
    <source>
        <dbReference type="ARBA" id="ARBA00022553"/>
    </source>
</evidence>
<sequence length="1186" mass="127344">MDDSHSSHGNNNNHATSSPGHRNGSGGGESAIPRLEDEPEPPDGNLDSLLPVPATHTIERARSATLESTLSLAGPGFRTRSTSSLSTTSASLVGGQGGVDSPAKKHDDSVIHKVVPVTAVQQNQVDNRRGSATNPPATDLHQPHTLTVPECLEKFSNNQETGLSRQEAEARLAREGPNSIREAETVSLWTILLRQIANALTVILLAAMALSFGVRDWVEGGVVSAVILVNVSIGFIQEYKAERALASLRSLSSPTTNVVREGQVSEINARDLVVGDVVLFSVGDLLSADVRIVSLTNLEIDEAPLTGESVPVLKSLDPIHDISGTIAPADRINLGFAGTTVTKGRGKGLVVATAMSTQIGLIAEAMNKGKQKQLVGPDGMPLSFGRRLWEPCAKFLGLRDGTPLQRKLAMFALILFGLAILCALIVFSVAEFRLDDDVVLYAIALGIGVLPESLVAVLTITFSVGAKRMAQSNVVVRKLDALEALGGTTDICSDKTGTLTHGKMIVRKVWVPNSSGGVQLYGIEQGGSSVLEPEGRLWIEEQLSIDAEQRFISKSELPQSVDLLATASSLCNIAEVFQSDDGSWASRGDPTEVALQVFSQKLGFHRSTLLDGPLATYKLEQEHPFDSHKKRMTMMFSLNETGQEDNRVLFMKGAPERVLACCSTYRPHGSELNDRPATFLDQAAQEAILDKMETLASAGLRVLAFARRKVDIITIKNARLNNQKASFNATDSTSSIPSKTFDESVVDARQELAPGQMAREEAEQDFEFIGFCGLYDPPRAETLASVRACQDAGIIVHMLTGDHISTARAIAREVGIVDGTEGRQAVMAATDFDAMSDQQIDALEYLPLVVARCSPSTKVRMIAAGKRRGRYLAMTGDGVNDAPALRQAPIGIAMGSGTDVAKDSAELILTDDRFDSIAKAVKEGRTVFKNIQRFMIALLVLNVAEVLLLLIGLALRDANEESLFPISPIGILFLNLVAGLPAIGLGFEGAEPDVMARPPHDLQAGVLSRQVVTDLLVYGTTMGWTSLVVFLVMIYGLGQGVLGSDCNELGLACNAVFEARSATFTTLFLQGLFITWELISIEHSFLTIRPVQRLRQNPFLLLSVLFGVACIPICVYVPVWNTEVFRQGNLGGPGWGIAIAANVIFLATVELWKWLARRGGSKWLTRISGGEVSTAASIPATEKSHA</sequence>
<dbReference type="Pfam" id="PF00122">
    <property type="entry name" value="E1-E2_ATPase"/>
    <property type="match status" value="1"/>
</dbReference>
<dbReference type="PANTHER" id="PTHR42861">
    <property type="entry name" value="CALCIUM-TRANSPORTING ATPASE"/>
    <property type="match status" value="1"/>
</dbReference>
<keyword evidence="4" id="KW-0547">Nucleotide-binding</keyword>
<feature type="transmembrane region" description="Helical" evidence="11">
    <location>
        <begin position="408"/>
        <end position="427"/>
    </location>
</feature>
<dbReference type="PRINTS" id="PR00119">
    <property type="entry name" value="CATATPASE"/>
</dbReference>
<name>A0A316YM66_9BASI</name>
<dbReference type="SUPFAM" id="SSF81665">
    <property type="entry name" value="Calcium ATPase, transmembrane domain M"/>
    <property type="match status" value="1"/>
</dbReference>
<evidence type="ECO:0000256" key="7">
    <source>
        <dbReference type="ARBA" id="ARBA00022967"/>
    </source>
</evidence>
<feature type="domain" description="Cation-transporting P-type ATPase N-terminal" evidence="12">
    <location>
        <begin position="142"/>
        <end position="216"/>
    </location>
</feature>
<dbReference type="SFLD" id="SFLDS00003">
    <property type="entry name" value="Haloacid_Dehalogenase"/>
    <property type="match status" value="1"/>
</dbReference>
<keyword evidence="14" id="KW-1185">Reference proteome</keyword>
<feature type="transmembrane region" description="Helical" evidence="11">
    <location>
        <begin position="1132"/>
        <end position="1152"/>
    </location>
</feature>
<dbReference type="FunFam" id="3.40.50.1000:FF:000193">
    <property type="entry name" value="Plasma membrane calcium-transporting ATPase 2"/>
    <property type="match status" value="1"/>
</dbReference>
<feature type="transmembrane region" description="Helical" evidence="11">
    <location>
        <begin position="1015"/>
        <end position="1037"/>
    </location>
</feature>
<dbReference type="AlphaFoldDB" id="A0A316YM66"/>
<evidence type="ECO:0000256" key="10">
    <source>
        <dbReference type="SAM" id="MobiDB-lite"/>
    </source>
</evidence>
<dbReference type="Gene3D" id="3.40.1110.10">
    <property type="entry name" value="Calcium-transporting ATPase, cytoplasmic domain N"/>
    <property type="match status" value="1"/>
</dbReference>
<evidence type="ECO:0000259" key="12">
    <source>
        <dbReference type="SMART" id="SM00831"/>
    </source>
</evidence>
<dbReference type="GO" id="GO:0016887">
    <property type="term" value="F:ATP hydrolysis activity"/>
    <property type="evidence" value="ECO:0007669"/>
    <property type="project" value="InterPro"/>
</dbReference>
<evidence type="ECO:0000256" key="8">
    <source>
        <dbReference type="ARBA" id="ARBA00022989"/>
    </source>
</evidence>
<dbReference type="InterPro" id="IPR004014">
    <property type="entry name" value="ATPase_P-typ_cation-transptr_N"/>
</dbReference>
<dbReference type="InterPro" id="IPR001757">
    <property type="entry name" value="P_typ_ATPase"/>
</dbReference>
<accession>A0A316YM66</accession>
<keyword evidence="8 11" id="KW-1133">Transmembrane helix</keyword>
<evidence type="ECO:0000256" key="6">
    <source>
        <dbReference type="ARBA" id="ARBA00022842"/>
    </source>
</evidence>
<dbReference type="RefSeq" id="XP_025377489.1">
    <property type="nucleotide sequence ID" value="XM_025523545.1"/>
</dbReference>
<proteinExistence type="predicted"/>
<dbReference type="GeneID" id="37045461"/>
<dbReference type="STRING" id="215250.A0A316YM66"/>
<keyword evidence="5" id="KW-0067">ATP-binding</keyword>
<dbReference type="Pfam" id="PF00689">
    <property type="entry name" value="Cation_ATPase_C"/>
    <property type="match status" value="1"/>
</dbReference>
<evidence type="ECO:0000313" key="14">
    <source>
        <dbReference type="Proteomes" id="UP000245768"/>
    </source>
</evidence>
<keyword evidence="6" id="KW-0460">Magnesium</keyword>